<dbReference type="GeneID" id="17259962"/>
<dbReference type="RefSeq" id="XP_005766244.1">
    <property type="nucleotide sequence ID" value="XM_005766187.1"/>
</dbReference>
<sequence length="182" mass="19940">MAAMARKCRRMEGFLNNYAFGVRYEDEPGFNLRATDLRPPPPNANLDDLTRGATFCLCPSGTGWGMRAFHAVALGCIPVIIQDDGSGSYPSVLQAFEGPLLDWASLAVRLTFADIPRLPSLLRALAADHEALAAKRRALVAALPRLLWREALATEERRALDAMPDAFDSVMEVLAGRRNATR</sequence>
<feature type="domain" description="Exostosin GT47" evidence="2">
    <location>
        <begin position="47"/>
        <end position="125"/>
    </location>
</feature>
<protein>
    <recommendedName>
        <fullName evidence="2">Exostosin GT47 domain-containing protein</fullName>
    </recommendedName>
</protein>
<comment type="similarity">
    <text evidence="1">Belongs to the glycosyltransferase 47 family.</text>
</comment>
<dbReference type="EnsemblProtists" id="EOD13815">
    <property type="protein sequence ID" value="EOD13815"/>
    <property type="gene ID" value="EMIHUDRAFT_311205"/>
</dbReference>
<organism evidence="3 4">
    <name type="scientific">Emiliania huxleyi (strain CCMP1516)</name>
    <dbReference type="NCBI Taxonomy" id="280463"/>
    <lineage>
        <taxon>Eukaryota</taxon>
        <taxon>Haptista</taxon>
        <taxon>Haptophyta</taxon>
        <taxon>Prymnesiophyceae</taxon>
        <taxon>Isochrysidales</taxon>
        <taxon>Noelaerhabdaceae</taxon>
        <taxon>Emiliania</taxon>
    </lineage>
</organism>
<name>A0A0D3IRD0_EMIH1</name>
<dbReference type="InterPro" id="IPR004263">
    <property type="entry name" value="Exostosin"/>
</dbReference>
<dbReference type="STRING" id="2903.R1DH05"/>
<evidence type="ECO:0000259" key="2">
    <source>
        <dbReference type="Pfam" id="PF03016"/>
    </source>
</evidence>
<dbReference type="AlphaFoldDB" id="A0A0D3IRD0"/>
<proteinExistence type="inferred from homology"/>
<accession>A0A0D3IRD0</accession>
<dbReference type="HOGENOM" id="CLU_1484631_0_0_1"/>
<reference evidence="4" key="1">
    <citation type="journal article" date="2013" name="Nature">
        <title>Pan genome of the phytoplankton Emiliania underpins its global distribution.</title>
        <authorList>
            <person name="Read B.A."/>
            <person name="Kegel J."/>
            <person name="Klute M.J."/>
            <person name="Kuo A."/>
            <person name="Lefebvre S.C."/>
            <person name="Maumus F."/>
            <person name="Mayer C."/>
            <person name="Miller J."/>
            <person name="Monier A."/>
            <person name="Salamov A."/>
            <person name="Young J."/>
            <person name="Aguilar M."/>
            <person name="Claverie J.M."/>
            <person name="Frickenhaus S."/>
            <person name="Gonzalez K."/>
            <person name="Herman E.K."/>
            <person name="Lin Y.C."/>
            <person name="Napier J."/>
            <person name="Ogata H."/>
            <person name="Sarno A.F."/>
            <person name="Shmutz J."/>
            <person name="Schroeder D."/>
            <person name="de Vargas C."/>
            <person name="Verret F."/>
            <person name="von Dassow P."/>
            <person name="Valentin K."/>
            <person name="Van de Peer Y."/>
            <person name="Wheeler G."/>
            <person name="Dacks J.B."/>
            <person name="Delwiche C.F."/>
            <person name="Dyhrman S.T."/>
            <person name="Glockner G."/>
            <person name="John U."/>
            <person name="Richards T."/>
            <person name="Worden A.Z."/>
            <person name="Zhang X."/>
            <person name="Grigoriev I.V."/>
            <person name="Allen A.E."/>
            <person name="Bidle K."/>
            <person name="Borodovsky M."/>
            <person name="Bowler C."/>
            <person name="Brownlee C."/>
            <person name="Cock J.M."/>
            <person name="Elias M."/>
            <person name="Gladyshev V.N."/>
            <person name="Groth M."/>
            <person name="Guda C."/>
            <person name="Hadaegh A."/>
            <person name="Iglesias-Rodriguez M.D."/>
            <person name="Jenkins J."/>
            <person name="Jones B.M."/>
            <person name="Lawson T."/>
            <person name="Leese F."/>
            <person name="Lindquist E."/>
            <person name="Lobanov A."/>
            <person name="Lomsadze A."/>
            <person name="Malik S.B."/>
            <person name="Marsh M.E."/>
            <person name="Mackinder L."/>
            <person name="Mock T."/>
            <person name="Mueller-Roeber B."/>
            <person name="Pagarete A."/>
            <person name="Parker M."/>
            <person name="Probert I."/>
            <person name="Quesneville H."/>
            <person name="Raines C."/>
            <person name="Rensing S.A."/>
            <person name="Riano-Pachon D.M."/>
            <person name="Richier S."/>
            <person name="Rokitta S."/>
            <person name="Shiraiwa Y."/>
            <person name="Soanes D.M."/>
            <person name="van der Giezen M."/>
            <person name="Wahlund T.M."/>
            <person name="Williams B."/>
            <person name="Wilson W."/>
            <person name="Wolfe G."/>
            <person name="Wurch L.L."/>
        </authorList>
    </citation>
    <scope>NUCLEOTIDE SEQUENCE</scope>
</reference>
<evidence type="ECO:0000313" key="4">
    <source>
        <dbReference type="Proteomes" id="UP000013827"/>
    </source>
</evidence>
<dbReference type="PANTHER" id="PTHR11062:SF376">
    <property type="entry name" value="EXOSTOSIN FAMILY PROTEIN"/>
    <property type="match status" value="1"/>
</dbReference>
<dbReference type="Proteomes" id="UP000013827">
    <property type="component" value="Unassembled WGS sequence"/>
</dbReference>
<dbReference type="PANTHER" id="PTHR11062">
    <property type="entry name" value="EXOSTOSIN HEPARAN SULFATE GLYCOSYLTRANSFERASE -RELATED"/>
    <property type="match status" value="1"/>
</dbReference>
<evidence type="ECO:0000256" key="1">
    <source>
        <dbReference type="ARBA" id="ARBA00010271"/>
    </source>
</evidence>
<keyword evidence="4" id="KW-1185">Reference proteome</keyword>
<dbReference type="PaxDb" id="2903-EOD13815"/>
<dbReference type="KEGG" id="ehx:EMIHUDRAFT_311205"/>
<dbReference type="Pfam" id="PF03016">
    <property type="entry name" value="Exostosin_GT47"/>
    <property type="match status" value="1"/>
</dbReference>
<dbReference type="GO" id="GO:0016757">
    <property type="term" value="F:glycosyltransferase activity"/>
    <property type="evidence" value="ECO:0007669"/>
    <property type="project" value="InterPro"/>
</dbReference>
<dbReference type="InterPro" id="IPR040911">
    <property type="entry name" value="Exostosin_GT47"/>
</dbReference>
<evidence type="ECO:0000313" key="3">
    <source>
        <dbReference type="EnsemblProtists" id="EOD13815"/>
    </source>
</evidence>
<reference evidence="3" key="2">
    <citation type="submission" date="2024-10" db="UniProtKB">
        <authorList>
            <consortium name="EnsemblProtists"/>
        </authorList>
    </citation>
    <scope>IDENTIFICATION</scope>
</reference>